<dbReference type="EMBL" id="MU003730">
    <property type="protein sequence ID" value="KAF2801459.1"/>
    <property type="molecule type" value="Genomic_DNA"/>
</dbReference>
<reference evidence="3" key="3">
    <citation type="submission" date="2025-04" db="UniProtKB">
        <authorList>
            <consortium name="RefSeq"/>
        </authorList>
    </citation>
    <scope>IDENTIFICATION</scope>
    <source>
        <strain evidence="3">CBS 304.34</strain>
    </source>
</reference>
<name>A0A6A6XYK3_9PEZI</name>
<reference evidence="1 3" key="1">
    <citation type="journal article" date="2020" name="Stud. Mycol.">
        <title>101 Dothideomycetes genomes: a test case for predicting lifestyles and emergence of pathogens.</title>
        <authorList>
            <person name="Haridas S."/>
            <person name="Albert R."/>
            <person name="Binder M."/>
            <person name="Bloem J."/>
            <person name="Labutti K."/>
            <person name="Salamov A."/>
            <person name="Andreopoulos B."/>
            <person name="Baker S."/>
            <person name="Barry K."/>
            <person name="Bills G."/>
            <person name="Bluhm B."/>
            <person name="Cannon C."/>
            <person name="Castanera R."/>
            <person name="Culley D."/>
            <person name="Daum C."/>
            <person name="Ezra D."/>
            <person name="Gonzalez J."/>
            <person name="Henrissat B."/>
            <person name="Kuo A."/>
            <person name="Liang C."/>
            <person name="Lipzen A."/>
            <person name="Lutzoni F."/>
            <person name="Magnuson J."/>
            <person name="Mondo S."/>
            <person name="Nolan M."/>
            <person name="Ohm R."/>
            <person name="Pangilinan J."/>
            <person name="Park H.-J."/>
            <person name="Ramirez L."/>
            <person name="Alfaro M."/>
            <person name="Sun H."/>
            <person name="Tritt A."/>
            <person name="Yoshinaga Y."/>
            <person name="Zwiers L.-H."/>
            <person name="Turgeon B."/>
            <person name="Goodwin S."/>
            <person name="Spatafora J."/>
            <person name="Crous P."/>
            <person name="Grigoriev I."/>
        </authorList>
    </citation>
    <scope>NUCLEOTIDE SEQUENCE</scope>
    <source>
        <strain evidence="1 3">CBS 304.34</strain>
    </source>
</reference>
<dbReference type="RefSeq" id="XP_033568423.1">
    <property type="nucleotide sequence ID" value="XM_033721545.1"/>
</dbReference>
<evidence type="ECO:0000313" key="1">
    <source>
        <dbReference type="EMBL" id="KAF2801459.1"/>
    </source>
</evidence>
<dbReference type="GeneID" id="54462438"/>
<proteinExistence type="predicted"/>
<reference evidence="3" key="2">
    <citation type="submission" date="2020-04" db="EMBL/GenBank/DDBJ databases">
        <authorList>
            <consortium name="NCBI Genome Project"/>
        </authorList>
    </citation>
    <scope>NUCLEOTIDE SEQUENCE</scope>
    <source>
        <strain evidence="3">CBS 304.34</strain>
    </source>
</reference>
<accession>A0A6A6XYK3</accession>
<protein>
    <submittedName>
        <fullName evidence="1 3">Uncharacterized protein</fullName>
    </submittedName>
</protein>
<dbReference type="AlphaFoldDB" id="A0A6A6XYK3"/>
<organism evidence="1">
    <name type="scientific">Mytilinidion resinicola</name>
    <dbReference type="NCBI Taxonomy" id="574789"/>
    <lineage>
        <taxon>Eukaryota</taxon>
        <taxon>Fungi</taxon>
        <taxon>Dikarya</taxon>
        <taxon>Ascomycota</taxon>
        <taxon>Pezizomycotina</taxon>
        <taxon>Dothideomycetes</taxon>
        <taxon>Pleosporomycetidae</taxon>
        <taxon>Mytilinidiales</taxon>
        <taxon>Mytilinidiaceae</taxon>
        <taxon>Mytilinidion</taxon>
    </lineage>
</organism>
<sequence>MSSQPSLTFVHSDISSASLDSYFSDASTRALPPSPREGSFYNTLAKPDYSQLAAHLENVPRRRHSVPDLFHSSDSMVSLETTHLADSRRSASSIMVHIAQSHSTIGTASGGSLTPPGRIRSAVFMVRRSYAKVNFQVLRKRAWADASLVR</sequence>
<dbReference type="Proteomes" id="UP000504636">
    <property type="component" value="Unplaced"/>
</dbReference>
<keyword evidence="2" id="KW-1185">Reference proteome</keyword>
<evidence type="ECO:0000313" key="2">
    <source>
        <dbReference type="Proteomes" id="UP000504636"/>
    </source>
</evidence>
<gene>
    <name evidence="1 3" type="ORF">BDZ99DRAFT_469655</name>
</gene>
<evidence type="ECO:0000313" key="3">
    <source>
        <dbReference type="RefSeq" id="XP_033568423.1"/>
    </source>
</evidence>